<dbReference type="AlphaFoldDB" id="F0WBM6"/>
<gene>
    <name evidence="1" type="primary">AlNc14C52G4071</name>
    <name evidence="1" type="ORF">ALNC14_046960</name>
</gene>
<dbReference type="HOGENOM" id="CLU_2727492_0_0_1"/>
<accession>F0WBM6</accession>
<sequence length="72" mass="8141">MGKVLWTYILGATEMRMAFASQELSADSDLFLSNKTFKKNVRGILRHGKAFEANRISYIILPLRFDALLSSS</sequence>
<reference evidence="1" key="2">
    <citation type="submission" date="2011-02" db="EMBL/GenBank/DDBJ databases">
        <authorList>
            <person name="MacLean D."/>
        </authorList>
    </citation>
    <scope>NUCLEOTIDE SEQUENCE</scope>
</reference>
<organism evidence="1">
    <name type="scientific">Albugo laibachii Nc14</name>
    <dbReference type="NCBI Taxonomy" id="890382"/>
    <lineage>
        <taxon>Eukaryota</taxon>
        <taxon>Sar</taxon>
        <taxon>Stramenopiles</taxon>
        <taxon>Oomycota</taxon>
        <taxon>Peronosporomycetes</taxon>
        <taxon>Albuginales</taxon>
        <taxon>Albuginaceae</taxon>
        <taxon>Albugo</taxon>
    </lineage>
</organism>
<dbReference type="EMBL" id="FR824097">
    <property type="protein sequence ID" value="CCA18553.1"/>
    <property type="molecule type" value="Genomic_DNA"/>
</dbReference>
<proteinExistence type="predicted"/>
<evidence type="ECO:0000313" key="1">
    <source>
        <dbReference type="EMBL" id="CCA18553.1"/>
    </source>
</evidence>
<protein>
    <submittedName>
        <fullName evidence="1">AlNc14C52G4071 protein</fullName>
    </submittedName>
</protein>
<reference evidence="1" key="1">
    <citation type="journal article" date="2011" name="PLoS Biol.">
        <title>Gene gain and loss during evolution of obligate parasitism in the white rust pathogen of Arabidopsis thaliana.</title>
        <authorList>
            <person name="Kemen E."/>
            <person name="Gardiner A."/>
            <person name="Schultz-Larsen T."/>
            <person name="Kemen A.C."/>
            <person name="Balmuth A.L."/>
            <person name="Robert-Seilaniantz A."/>
            <person name="Bailey K."/>
            <person name="Holub E."/>
            <person name="Studholme D.J."/>
            <person name="Maclean D."/>
            <person name="Jones J.D."/>
        </authorList>
    </citation>
    <scope>NUCLEOTIDE SEQUENCE</scope>
</reference>
<name>F0WBM6_9STRA</name>